<dbReference type="InParanoid" id="A0A0C9ZZW8"/>
<accession>A0A0C9ZZW8</accession>
<name>A0A0C9ZZW8_9AGAM</name>
<gene>
    <name evidence="1" type="ORF">CY34DRAFT_724534</name>
</gene>
<dbReference type="EMBL" id="KN835218">
    <property type="protein sequence ID" value="KIK43215.1"/>
    <property type="molecule type" value="Genomic_DNA"/>
</dbReference>
<reference evidence="2" key="2">
    <citation type="submission" date="2015-01" db="EMBL/GenBank/DDBJ databases">
        <title>Evolutionary Origins and Diversification of the Mycorrhizal Mutualists.</title>
        <authorList>
            <consortium name="DOE Joint Genome Institute"/>
            <consortium name="Mycorrhizal Genomics Consortium"/>
            <person name="Kohler A."/>
            <person name="Kuo A."/>
            <person name="Nagy L.G."/>
            <person name="Floudas D."/>
            <person name="Copeland A."/>
            <person name="Barry K.W."/>
            <person name="Cichocki N."/>
            <person name="Veneault-Fourrey C."/>
            <person name="LaButti K."/>
            <person name="Lindquist E.A."/>
            <person name="Lipzen A."/>
            <person name="Lundell T."/>
            <person name="Morin E."/>
            <person name="Murat C."/>
            <person name="Riley R."/>
            <person name="Ohm R."/>
            <person name="Sun H."/>
            <person name="Tunlid A."/>
            <person name="Henrissat B."/>
            <person name="Grigoriev I.V."/>
            <person name="Hibbett D.S."/>
            <person name="Martin F."/>
        </authorList>
    </citation>
    <scope>NUCLEOTIDE SEQUENCE [LARGE SCALE GENOMIC DNA]</scope>
    <source>
        <strain evidence="2">UH-Slu-Lm8-n1</strain>
    </source>
</reference>
<sequence length="99" mass="11037">MGCLILSNEPRRSLWTETVARRANACNTNDDAAHRVVLVETDNDNDVNDDAGDRGIVGSTWPFLEEQLNEDCDTELVLCFFLPYSTTHHVVNTNGASIR</sequence>
<protein>
    <submittedName>
        <fullName evidence="1">Uncharacterized protein</fullName>
    </submittedName>
</protein>
<dbReference type="Proteomes" id="UP000054485">
    <property type="component" value="Unassembled WGS sequence"/>
</dbReference>
<evidence type="ECO:0000313" key="2">
    <source>
        <dbReference type="Proteomes" id="UP000054485"/>
    </source>
</evidence>
<evidence type="ECO:0000313" key="1">
    <source>
        <dbReference type="EMBL" id="KIK43215.1"/>
    </source>
</evidence>
<keyword evidence="2" id="KW-1185">Reference proteome</keyword>
<dbReference type="HOGENOM" id="CLU_2321937_0_0_1"/>
<organism evidence="1 2">
    <name type="scientific">Suillus luteus UH-Slu-Lm8-n1</name>
    <dbReference type="NCBI Taxonomy" id="930992"/>
    <lineage>
        <taxon>Eukaryota</taxon>
        <taxon>Fungi</taxon>
        <taxon>Dikarya</taxon>
        <taxon>Basidiomycota</taxon>
        <taxon>Agaricomycotina</taxon>
        <taxon>Agaricomycetes</taxon>
        <taxon>Agaricomycetidae</taxon>
        <taxon>Boletales</taxon>
        <taxon>Suillineae</taxon>
        <taxon>Suillaceae</taxon>
        <taxon>Suillus</taxon>
    </lineage>
</organism>
<reference evidence="1 2" key="1">
    <citation type="submission" date="2014-04" db="EMBL/GenBank/DDBJ databases">
        <authorList>
            <consortium name="DOE Joint Genome Institute"/>
            <person name="Kuo A."/>
            <person name="Ruytinx J."/>
            <person name="Rineau F."/>
            <person name="Colpaert J."/>
            <person name="Kohler A."/>
            <person name="Nagy L.G."/>
            <person name="Floudas D."/>
            <person name="Copeland A."/>
            <person name="Barry K.W."/>
            <person name="Cichocki N."/>
            <person name="Veneault-Fourrey C."/>
            <person name="LaButti K."/>
            <person name="Lindquist E.A."/>
            <person name="Lipzen A."/>
            <person name="Lundell T."/>
            <person name="Morin E."/>
            <person name="Murat C."/>
            <person name="Sun H."/>
            <person name="Tunlid A."/>
            <person name="Henrissat B."/>
            <person name="Grigoriev I.V."/>
            <person name="Hibbett D.S."/>
            <person name="Martin F."/>
            <person name="Nordberg H.P."/>
            <person name="Cantor M.N."/>
            <person name="Hua S.X."/>
        </authorList>
    </citation>
    <scope>NUCLEOTIDE SEQUENCE [LARGE SCALE GENOMIC DNA]</scope>
    <source>
        <strain evidence="1 2">UH-Slu-Lm8-n1</strain>
    </source>
</reference>
<dbReference type="AlphaFoldDB" id="A0A0C9ZZW8"/>
<proteinExistence type="predicted"/>